<dbReference type="GO" id="GO:0070006">
    <property type="term" value="F:metalloaminopeptidase activity"/>
    <property type="evidence" value="ECO:0007669"/>
    <property type="project" value="TreeGrafter"/>
</dbReference>
<keyword evidence="3" id="KW-0645">Protease</keyword>
<dbReference type="Pfam" id="PF11838">
    <property type="entry name" value="ERAP1_C"/>
    <property type="match status" value="1"/>
</dbReference>
<dbReference type="InterPro" id="IPR045357">
    <property type="entry name" value="Aminopeptidase_N-like_N"/>
</dbReference>
<keyword evidence="2" id="KW-0031">Aminopeptidase</keyword>
<evidence type="ECO:0000313" key="16">
    <source>
        <dbReference type="EMBL" id="GMS80425.1"/>
    </source>
</evidence>
<dbReference type="GO" id="GO:0008270">
    <property type="term" value="F:zinc ion binding"/>
    <property type="evidence" value="ECO:0007669"/>
    <property type="project" value="InterPro"/>
</dbReference>
<dbReference type="Gene3D" id="2.60.40.1730">
    <property type="entry name" value="tricorn interacting facor f3 domain"/>
    <property type="match status" value="1"/>
</dbReference>
<evidence type="ECO:0000256" key="3">
    <source>
        <dbReference type="ARBA" id="ARBA00022670"/>
    </source>
</evidence>
<feature type="domain" description="ERAP1-like C-terminal" evidence="14">
    <location>
        <begin position="745"/>
        <end position="1070"/>
    </location>
</feature>
<dbReference type="GO" id="GO:0006508">
    <property type="term" value="P:proteolysis"/>
    <property type="evidence" value="ECO:0007669"/>
    <property type="project" value="UniProtKB-KW"/>
</dbReference>
<dbReference type="FunFam" id="1.10.390.10:FF:000006">
    <property type="entry name" value="Puromycin-sensitive aminopeptidase"/>
    <property type="match status" value="1"/>
</dbReference>
<evidence type="ECO:0000259" key="13">
    <source>
        <dbReference type="Pfam" id="PF01433"/>
    </source>
</evidence>
<dbReference type="Gene3D" id="1.25.50.20">
    <property type="match status" value="1"/>
</dbReference>
<dbReference type="InterPro" id="IPR001930">
    <property type="entry name" value="Peptidase_M1"/>
</dbReference>
<feature type="non-terminal residue" evidence="16">
    <location>
        <position position="1"/>
    </location>
</feature>
<evidence type="ECO:0000256" key="1">
    <source>
        <dbReference type="ARBA" id="ARBA00010136"/>
    </source>
</evidence>
<comment type="cofactor">
    <cofactor evidence="9">
        <name>Zn(2+)</name>
        <dbReference type="ChEBI" id="CHEBI:29105"/>
    </cofactor>
    <text evidence="9">Binds 1 zinc ion per subunit.</text>
</comment>
<keyword evidence="4 9" id="KW-0479">Metal-binding</keyword>
<evidence type="ECO:0000256" key="2">
    <source>
        <dbReference type="ARBA" id="ARBA00022438"/>
    </source>
</evidence>
<organism evidence="16 17">
    <name type="scientific">Pristionchus entomophagus</name>
    <dbReference type="NCBI Taxonomy" id="358040"/>
    <lineage>
        <taxon>Eukaryota</taxon>
        <taxon>Metazoa</taxon>
        <taxon>Ecdysozoa</taxon>
        <taxon>Nematoda</taxon>
        <taxon>Chromadorea</taxon>
        <taxon>Rhabditida</taxon>
        <taxon>Rhabditina</taxon>
        <taxon>Diplogasteromorpha</taxon>
        <taxon>Diplogasteroidea</taxon>
        <taxon>Neodiplogasteridae</taxon>
        <taxon>Pristionchus</taxon>
    </lineage>
</organism>
<dbReference type="Gene3D" id="1.10.390.10">
    <property type="entry name" value="Neutral Protease Domain 2"/>
    <property type="match status" value="1"/>
</dbReference>
<dbReference type="InterPro" id="IPR034016">
    <property type="entry name" value="M1_APN-typ"/>
</dbReference>
<dbReference type="FunFam" id="2.60.40.1910:FF:000006">
    <property type="entry name" value="Aminopeptidase"/>
    <property type="match status" value="1"/>
</dbReference>
<dbReference type="Pfam" id="PF01433">
    <property type="entry name" value="Peptidase_M1"/>
    <property type="match status" value="1"/>
</dbReference>
<gene>
    <name evidence="16" type="ORF">PENTCL1PPCAC_2600</name>
</gene>
<reference evidence="16" key="1">
    <citation type="submission" date="2023-10" db="EMBL/GenBank/DDBJ databases">
        <title>Genome assembly of Pristionchus species.</title>
        <authorList>
            <person name="Yoshida K."/>
            <person name="Sommer R.J."/>
        </authorList>
    </citation>
    <scope>NUCLEOTIDE SEQUENCE</scope>
    <source>
        <strain evidence="16">RS0144</strain>
    </source>
</reference>
<accession>A0AAV5SDB0</accession>
<evidence type="ECO:0000256" key="10">
    <source>
        <dbReference type="PIRSR" id="PIRSR634016-4"/>
    </source>
</evidence>
<feature type="region of interest" description="Disordered" evidence="11">
    <location>
        <begin position="240"/>
        <end position="268"/>
    </location>
</feature>
<keyword evidence="17" id="KW-1185">Reference proteome</keyword>
<comment type="caution">
    <text evidence="16">The sequence shown here is derived from an EMBL/GenBank/DDBJ whole genome shotgun (WGS) entry which is preliminary data.</text>
</comment>
<dbReference type="GO" id="GO:0016020">
    <property type="term" value="C:membrane"/>
    <property type="evidence" value="ECO:0007669"/>
    <property type="project" value="TreeGrafter"/>
</dbReference>
<dbReference type="PANTHER" id="PTHR11533">
    <property type="entry name" value="PROTEASE M1 ZINC METALLOPROTEASE"/>
    <property type="match status" value="1"/>
</dbReference>
<sequence length="1109" mass="126255">FQMEDIDLGDRRGLINLVYGENPSTTGDELNRFSPMTPPTTASVQSSNRSSLEMQKKKKKAEQLAAAQNQNRTNLRREKKKSGVGCSMGVCCCLFLLAIASIAASAIVANMVARRMILSQSLPMNLTQGQKLVAMKYNMSFSTTIDDESEAISAAVEAEAEKEVKDEERHIKGFLPLWYNLSLHAFVPGFNASIDSSKLKTYEAVLLVKIRATEATNKIELHSEGLTIDESPSKYELFREGGNGRMRREGTNETDSSDIESTTTDSTHGMTKFDAEIATVKVDTDRLKVVFQLSRELKEKEEFILRLPFSGSIKDSVNGFYLTEYKDEKGVSRYVAMTHHEPQYARRFVPCFDEPKFKAPWKIQITHPASSSASSNGIIENEHEKGGWRTTSFKETPPMSSYLLAIVISEFRYNEKTSTSGKKVRIWARPEALDQTSLALEGATKVLDHFEKYYDIPFPLEKQDIFALPRYEAGAMENWGLLAFREEKVLFDPSVNTLYEKKIVLETVTHEMTHQWFGDLVTMAWWNDLWLNEGLAVFYAFEGPEMITEGEMKSKDSSVFYQMERAMSIDGTATSHPISFKVEKPREIASLFDGITYAKGSCVARMIEAIVGDDHFKEGITNYLKQNMYGTATSKDLFRGLDEVLPEKVTAWDGEKLDIDQFAQNWITQMGFPTIHVVRVNENEVELRQNRFKISNVTEEKAAFRNARYWFKWDIPVWYSIDGEKQEMTWLHEVTRLPVKNTQTLLVNTDAYGFYRVDYGEEWKEVIEILNYNHKSIPDIGRARILSDAFALASAGDIEYETLFTLCEYLDKEESSLAWRASLSGFDQILGMYRDRPEGERAREFIKGRVSKIYATIDWSRVGSTKNEDFDYSQFISLLIAFSRNYGVGDASNRLNRIFNDQFIPSCIDKEGAMASKCTQVTPLLRGAVYCEGVARAHESTVEKVEELIKREKNSREKSRLVQSIGCSRDTAIIKRLLSSTLLNGTSSGVSYLSHLINTLEHNTVVDYVMQDYLTNEWARIMRSLGDHQFSLNRLVKGLGVHTDRRLNKLESFLASKKSASKISSFESVIDKAKTEQDWRMRHEKELSVIFEGKKKTMKIESLLSTQLV</sequence>
<proteinExistence type="inferred from homology"/>
<feature type="domain" description="Aminopeptidase N-like N-terminal" evidence="15">
    <location>
        <begin position="176"/>
        <end position="403"/>
    </location>
</feature>
<dbReference type="Pfam" id="PF17900">
    <property type="entry name" value="Peptidase_M1_N"/>
    <property type="match status" value="1"/>
</dbReference>
<keyword evidence="12" id="KW-0812">Transmembrane</keyword>
<feature type="binding site" evidence="9">
    <location>
        <position position="510"/>
    </location>
    <ligand>
        <name>Zn(2+)</name>
        <dbReference type="ChEBI" id="CHEBI:29105"/>
        <note>catalytic</note>
    </ligand>
</feature>
<dbReference type="SUPFAM" id="SSF63737">
    <property type="entry name" value="Leukotriene A4 hydrolase N-terminal domain"/>
    <property type="match status" value="1"/>
</dbReference>
<keyword evidence="12" id="KW-0472">Membrane</keyword>
<feature type="site" description="Transition state stabilizer" evidence="10">
    <location>
        <position position="597"/>
    </location>
</feature>
<evidence type="ECO:0000256" key="4">
    <source>
        <dbReference type="ARBA" id="ARBA00022723"/>
    </source>
</evidence>
<evidence type="ECO:0000313" key="17">
    <source>
        <dbReference type="Proteomes" id="UP001432027"/>
    </source>
</evidence>
<dbReference type="Gene3D" id="2.60.40.1910">
    <property type="match status" value="1"/>
</dbReference>
<evidence type="ECO:0008006" key="18">
    <source>
        <dbReference type="Google" id="ProtNLM"/>
    </source>
</evidence>
<feature type="active site" description="Proton acceptor" evidence="8">
    <location>
        <position position="511"/>
    </location>
</feature>
<dbReference type="SUPFAM" id="SSF55486">
    <property type="entry name" value="Metalloproteases ('zincins'), catalytic domain"/>
    <property type="match status" value="1"/>
</dbReference>
<dbReference type="GO" id="GO:0043171">
    <property type="term" value="P:peptide catabolic process"/>
    <property type="evidence" value="ECO:0007669"/>
    <property type="project" value="TreeGrafter"/>
</dbReference>
<protein>
    <recommendedName>
        <fullName evidence="18">Aminopeptidase</fullName>
    </recommendedName>
</protein>
<evidence type="ECO:0000256" key="5">
    <source>
        <dbReference type="ARBA" id="ARBA00022801"/>
    </source>
</evidence>
<name>A0AAV5SDB0_9BILA</name>
<dbReference type="Proteomes" id="UP001432027">
    <property type="component" value="Unassembled WGS sequence"/>
</dbReference>
<feature type="transmembrane region" description="Helical" evidence="12">
    <location>
        <begin position="86"/>
        <end position="113"/>
    </location>
</feature>
<evidence type="ECO:0000256" key="9">
    <source>
        <dbReference type="PIRSR" id="PIRSR634016-3"/>
    </source>
</evidence>
<feature type="binding site" evidence="9">
    <location>
        <position position="533"/>
    </location>
    <ligand>
        <name>Zn(2+)</name>
        <dbReference type="ChEBI" id="CHEBI:29105"/>
        <note>catalytic</note>
    </ligand>
</feature>
<evidence type="ECO:0000256" key="8">
    <source>
        <dbReference type="PIRSR" id="PIRSR634016-1"/>
    </source>
</evidence>
<dbReference type="PRINTS" id="PR00756">
    <property type="entry name" value="ALADIPTASE"/>
</dbReference>
<feature type="compositionally biased region" description="Polar residues" evidence="11">
    <location>
        <begin position="39"/>
        <end position="53"/>
    </location>
</feature>
<feature type="domain" description="Peptidase M1 membrane alanine aminopeptidase" evidence="13">
    <location>
        <begin position="439"/>
        <end position="666"/>
    </location>
</feature>
<dbReference type="GO" id="GO:0005737">
    <property type="term" value="C:cytoplasm"/>
    <property type="evidence" value="ECO:0007669"/>
    <property type="project" value="TreeGrafter"/>
</dbReference>
<dbReference type="GO" id="GO:0005615">
    <property type="term" value="C:extracellular space"/>
    <property type="evidence" value="ECO:0007669"/>
    <property type="project" value="TreeGrafter"/>
</dbReference>
<dbReference type="AlphaFoldDB" id="A0AAV5SDB0"/>
<keyword evidence="7" id="KW-0482">Metalloprotease</keyword>
<dbReference type="InterPro" id="IPR014782">
    <property type="entry name" value="Peptidase_M1_dom"/>
</dbReference>
<keyword evidence="6 9" id="KW-0862">Zinc</keyword>
<evidence type="ECO:0000256" key="12">
    <source>
        <dbReference type="SAM" id="Phobius"/>
    </source>
</evidence>
<comment type="similarity">
    <text evidence="1">Belongs to the peptidase M1 family.</text>
</comment>
<keyword evidence="12" id="KW-1133">Transmembrane helix</keyword>
<feature type="region of interest" description="Disordered" evidence="11">
    <location>
        <begin position="24"/>
        <end position="79"/>
    </location>
</feature>
<evidence type="ECO:0000256" key="6">
    <source>
        <dbReference type="ARBA" id="ARBA00022833"/>
    </source>
</evidence>
<dbReference type="InterPro" id="IPR027268">
    <property type="entry name" value="Peptidase_M4/M1_CTD_sf"/>
</dbReference>
<dbReference type="EMBL" id="BTSX01000001">
    <property type="protein sequence ID" value="GMS80425.1"/>
    <property type="molecule type" value="Genomic_DNA"/>
</dbReference>
<dbReference type="InterPro" id="IPR042097">
    <property type="entry name" value="Aminopeptidase_N-like_N_sf"/>
</dbReference>
<evidence type="ECO:0000256" key="7">
    <source>
        <dbReference type="ARBA" id="ARBA00023049"/>
    </source>
</evidence>
<dbReference type="InterPro" id="IPR050344">
    <property type="entry name" value="Peptidase_M1_aminopeptidases"/>
</dbReference>
<dbReference type="PANTHER" id="PTHR11533:SF299">
    <property type="entry name" value="AMINOPEPTIDASE"/>
    <property type="match status" value="1"/>
</dbReference>
<evidence type="ECO:0000259" key="15">
    <source>
        <dbReference type="Pfam" id="PF17900"/>
    </source>
</evidence>
<dbReference type="GO" id="GO:0042277">
    <property type="term" value="F:peptide binding"/>
    <property type="evidence" value="ECO:0007669"/>
    <property type="project" value="TreeGrafter"/>
</dbReference>
<evidence type="ECO:0000259" key="14">
    <source>
        <dbReference type="Pfam" id="PF11838"/>
    </source>
</evidence>
<feature type="binding site" evidence="9">
    <location>
        <position position="514"/>
    </location>
    <ligand>
        <name>Zn(2+)</name>
        <dbReference type="ChEBI" id="CHEBI:29105"/>
        <note>catalytic</note>
    </ligand>
</feature>
<evidence type="ECO:0000256" key="11">
    <source>
        <dbReference type="SAM" id="MobiDB-lite"/>
    </source>
</evidence>
<dbReference type="InterPro" id="IPR024571">
    <property type="entry name" value="ERAP1-like_C_dom"/>
</dbReference>
<dbReference type="CDD" id="cd09601">
    <property type="entry name" value="M1_APN-Q_like"/>
    <property type="match status" value="1"/>
</dbReference>
<keyword evidence="5" id="KW-0378">Hydrolase</keyword>